<evidence type="ECO:0000256" key="1">
    <source>
        <dbReference type="SAM" id="Phobius"/>
    </source>
</evidence>
<proteinExistence type="evidence at transcript level"/>
<sequence length="96" mass="10986">MAISDCPMKKQIWMGKSAGGLPFQILLPAVWFWWVIQLGQRNLTTVHIDKLFIIANLSSAVPPLPASQSTCDRSIKIYKFCHKCERTNRSTLPFYM</sequence>
<dbReference type="EMBL" id="HQ288116">
    <property type="protein sequence ID" value="ADY39538.1"/>
    <property type="molecule type" value="mRNA"/>
</dbReference>
<keyword evidence="1" id="KW-0812">Transmembrane</keyword>
<name>F1CJ07_HOTJU</name>
<protein>
    <submittedName>
        <fullName evidence="2">Uncharacterized protein</fullName>
    </submittedName>
</protein>
<reference evidence="2" key="1">
    <citation type="journal article" date="2011" name="Toxicon">
        <title>The tale of a resting gland: transcriptome of a replete venom gland from the scorpion Hottentotta judaicus.</title>
        <authorList>
            <person name="Morgenstern D."/>
            <person name="Rohde B.H."/>
            <person name="King G.F."/>
            <person name="Tal T."/>
            <person name="Sher D."/>
            <person name="Zlotkin E."/>
        </authorList>
    </citation>
    <scope>NUCLEOTIDE SEQUENCE</scope>
    <source>
        <tissue evidence="2">Telson</tissue>
    </source>
</reference>
<accession>F1CJ07</accession>
<dbReference type="AlphaFoldDB" id="F1CJ07"/>
<keyword evidence="1" id="KW-0472">Membrane</keyword>
<keyword evidence="1" id="KW-1133">Transmembrane helix</keyword>
<feature type="transmembrane region" description="Helical" evidence="1">
    <location>
        <begin position="12"/>
        <end position="34"/>
    </location>
</feature>
<organism evidence="2">
    <name type="scientific">Hottentotta judaicus</name>
    <name type="common">Black scorpion</name>
    <name type="synonym">Buthotus judaicus</name>
    <dbReference type="NCBI Taxonomy" id="6863"/>
    <lineage>
        <taxon>Eukaryota</taxon>
        <taxon>Metazoa</taxon>
        <taxon>Ecdysozoa</taxon>
        <taxon>Arthropoda</taxon>
        <taxon>Chelicerata</taxon>
        <taxon>Arachnida</taxon>
        <taxon>Scorpiones</taxon>
        <taxon>Buthida</taxon>
        <taxon>Buthoidea</taxon>
        <taxon>Buthidae</taxon>
        <taxon>Hottentotta</taxon>
    </lineage>
</organism>
<evidence type="ECO:0000313" key="2">
    <source>
        <dbReference type="EMBL" id="ADY39538.1"/>
    </source>
</evidence>